<comment type="caution">
    <text evidence="1">The sequence shown here is derived from an EMBL/GenBank/DDBJ whole genome shotgun (WGS) entry which is preliminary data.</text>
</comment>
<protein>
    <submittedName>
        <fullName evidence="1">IS4 transposase</fullName>
    </submittedName>
</protein>
<dbReference type="EMBL" id="JAUSUV010000009">
    <property type="protein sequence ID" value="MDQ0418153.1"/>
    <property type="molecule type" value="Genomic_DNA"/>
</dbReference>
<sequence>MVSSYEAFLEGVKPSAYENLDMLSQSELIPALKKHPAWNECENFWMFFQSEGQKERFLSQYLHSTDSEQHRLLGLELGYPPRAVDFYVKILHETSHPTVGVHYHGYNFTSCIHDLEENIKWLWSTHKIVDSVEVRFNQESYQIRHLDINDLQTALEEVHKKTNVLESAM</sequence>
<dbReference type="Proteomes" id="UP001238450">
    <property type="component" value="Unassembled WGS sequence"/>
</dbReference>
<proteinExistence type="predicted"/>
<keyword evidence="2" id="KW-1185">Reference proteome</keyword>
<gene>
    <name evidence="1" type="ORF">J2Z48_002342</name>
</gene>
<reference evidence="1 2" key="1">
    <citation type="submission" date="2023-07" db="EMBL/GenBank/DDBJ databases">
        <title>Genomic Encyclopedia of Type Strains, Phase IV (KMG-IV): sequencing the most valuable type-strain genomes for metagenomic binning, comparative biology and taxonomic classification.</title>
        <authorList>
            <person name="Goeker M."/>
        </authorList>
    </citation>
    <scope>NUCLEOTIDE SEQUENCE [LARGE SCALE GENOMIC DNA]</scope>
    <source>
        <strain evidence="1 2">DSM 46876</strain>
    </source>
</reference>
<organism evidence="1 2">
    <name type="scientific">Croceifilum oryzae</name>
    <dbReference type="NCBI Taxonomy" id="1553429"/>
    <lineage>
        <taxon>Bacteria</taxon>
        <taxon>Bacillati</taxon>
        <taxon>Bacillota</taxon>
        <taxon>Bacilli</taxon>
        <taxon>Bacillales</taxon>
        <taxon>Thermoactinomycetaceae</taxon>
        <taxon>Croceifilum</taxon>
    </lineage>
</organism>
<dbReference type="AlphaFoldDB" id="A0AAJ1WTL0"/>
<accession>A0AAJ1WTL0</accession>
<evidence type="ECO:0000313" key="2">
    <source>
        <dbReference type="Proteomes" id="UP001238450"/>
    </source>
</evidence>
<evidence type="ECO:0000313" key="1">
    <source>
        <dbReference type="EMBL" id="MDQ0418153.1"/>
    </source>
</evidence>
<dbReference type="RefSeq" id="WP_307253664.1">
    <property type="nucleotide sequence ID" value="NZ_JAUSUV010000009.1"/>
</dbReference>
<name>A0AAJ1WTL0_9BACL</name>